<dbReference type="InterPro" id="IPR003779">
    <property type="entry name" value="CMD-like"/>
</dbReference>
<dbReference type="RefSeq" id="WP_067667707.1">
    <property type="nucleotide sequence ID" value="NZ_CBCSIK010000001.1"/>
</dbReference>
<dbReference type="Gene3D" id="1.20.1290.10">
    <property type="entry name" value="AhpD-like"/>
    <property type="match status" value="1"/>
</dbReference>
<proteinExistence type="predicted"/>
<dbReference type="SUPFAM" id="SSF69118">
    <property type="entry name" value="AhpD-like"/>
    <property type="match status" value="1"/>
</dbReference>
<dbReference type="Proteomes" id="UP000076276">
    <property type="component" value="Unassembled WGS sequence"/>
</dbReference>
<sequence length="210" mass="22935">MNHAIKQKHQAMIPIAAFSAVGNQPKLAQALRQGLDQGLTINQIKSLLVQSYAYAGFPRSLNALATFMQVLEQRKAQGIHDIDGAASTPLAQDYQALVQGTQNQSQLAGQSVQGPLFEFSPEIDEYLKAHLFGDIFSKDVLNWEEREIATVSMLAAMDGVESQLRSHLILAQKQGISMRQLQAVGLILSELVSVEAGQRLEAELPQLSAQ</sequence>
<feature type="domain" description="Carboxymuconolactone decarboxylase-like" evidence="1">
    <location>
        <begin position="121"/>
        <end position="185"/>
    </location>
</feature>
<accession>A0A151Y3U4</accession>
<comment type="caution">
    <text evidence="2">The sequence shown here is derived from an EMBL/GenBank/DDBJ whole genome shotgun (WGS) entry which is preliminary data.</text>
</comment>
<evidence type="ECO:0000313" key="3">
    <source>
        <dbReference type="Proteomes" id="UP000076276"/>
    </source>
</evidence>
<protein>
    <submittedName>
        <fullName evidence="2">4-carboxymuconolactone decarboxylase</fullName>
    </submittedName>
</protein>
<dbReference type="InterPro" id="IPR052512">
    <property type="entry name" value="4CMD/NDH-1_regulator"/>
</dbReference>
<dbReference type="Pfam" id="PF02627">
    <property type="entry name" value="CMD"/>
    <property type="match status" value="1"/>
</dbReference>
<dbReference type="AlphaFoldDB" id="A0A151Y3U4"/>
<evidence type="ECO:0000313" key="2">
    <source>
        <dbReference type="EMBL" id="KYQ72714.1"/>
    </source>
</evidence>
<dbReference type="OrthoDB" id="9802489at2"/>
<organism evidence="2 3">
    <name type="scientific">Acinetobacter pragensis</name>
    <dbReference type="NCBI Taxonomy" id="1806892"/>
    <lineage>
        <taxon>Bacteria</taxon>
        <taxon>Pseudomonadati</taxon>
        <taxon>Pseudomonadota</taxon>
        <taxon>Gammaproteobacteria</taxon>
        <taxon>Moraxellales</taxon>
        <taxon>Moraxellaceae</taxon>
        <taxon>Acinetobacter</taxon>
    </lineage>
</organism>
<dbReference type="STRING" id="1806892.AZH43_09220"/>
<dbReference type="InterPro" id="IPR029032">
    <property type="entry name" value="AhpD-like"/>
</dbReference>
<dbReference type="GO" id="GO:0051920">
    <property type="term" value="F:peroxiredoxin activity"/>
    <property type="evidence" value="ECO:0007669"/>
    <property type="project" value="InterPro"/>
</dbReference>
<dbReference type="PANTHER" id="PTHR33570:SF2">
    <property type="entry name" value="CARBOXYMUCONOLACTONE DECARBOXYLASE-LIKE DOMAIN-CONTAINING PROTEIN"/>
    <property type="match status" value="1"/>
</dbReference>
<evidence type="ECO:0000259" key="1">
    <source>
        <dbReference type="Pfam" id="PF02627"/>
    </source>
</evidence>
<reference evidence="2 3" key="1">
    <citation type="submission" date="2016-03" db="EMBL/GenBank/DDBJ databases">
        <title>Acinetobacter genomospecies 28 strain ANC 4149.</title>
        <authorList>
            <person name="Radolfova-Krizova L."/>
            <person name="Nemec A."/>
        </authorList>
    </citation>
    <scope>NUCLEOTIDE SEQUENCE [LARGE SCALE GENOMIC DNA]</scope>
    <source>
        <strain evidence="2 3">ANC 4149</strain>
    </source>
</reference>
<name>A0A151Y3U4_9GAMM</name>
<dbReference type="PANTHER" id="PTHR33570">
    <property type="entry name" value="4-CARBOXYMUCONOLACTONE DECARBOXYLASE FAMILY PROTEIN"/>
    <property type="match status" value="1"/>
</dbReference>
<dbReference type="EMBL" id="LUAW01000014">
    <property type="protein sequence ID" value="KYQ72714.1"/>
    <property type="molecule type" value="Genomic_DNA"/>
</dbReference>
<keyword evidence="3" id="KW-1185">Reference proteome</keyword>
<gene>
    <name evidence="2" type="ORF">AZH43_09220</name>
</gene>